<dbReference type="Proteomes" id="UP000077266">
    <property type="component" value="Unassembled WGS sequence"/>
</dbReference>
<dbReference type="Gene3D" id="3.30.379.10">
    <property type="entry name" value="Chitobiase/beta-hexosaminidase domain 2-like"/>
    <property type="match status" value="1"/>
</dbReference>
<feature type="domain" description="Glycoside hydrolase family 20 catalytic" evidence="7">
    <location>
        <begin position="173"/>
        <end position="335"/>
    </location>
</feature>
<proteinExistence type="inferred from homology"/>
<dbReference type="EC" id="3.2.1.52" evidence="3"/>
<keyword evidence="4 8" id="KW-0378">Hydrolase</keyword>
<keyword evidence="9" id="KW-1185">Reference proteome</keyword>
<dbReference type="SUPFAM" id="SSF55545">
    <property type="entry name" value="beta-N-acetylhexosaminidase-like domain"/>
    <property type="match status" value="1"/>
</dbReference>
<feature type="active site" description="Proton donor" evidence="5">
    <location>
        <position position="333"/>
    </location>
</feature>
<protein>
    <recommendedName>
        <fullName evidence="3">beta-N-acetylhexosaminidase</fullName>
        <ecNumber evidence="3">3.2.1.52</ecNumber>
    </recommendedName>
</protein>
<evidence type="ECO:0000259" key="7">
    <source>
        <dbReference type="Pfam" id="PF00728"/>
    </source>
</evidence>
<comment type="similarity">
    <text evidence="2">Belongs to the glycosyl hydrolase 20 family.</text>
</comment>
<keyword evidence="6" id="KW-0732">Signal</keyword>
<name>A0A165LJI1_EXIGL</name>
<evidence type="ECO:0000256" key="1">
    <source>
        <dbReference type="ARBA" id="ARBA00001231"/>
    </source>
</evidence>
<dbReference type="EMBL" id="KV425924">
    <property type="protein sequence ID" value="KZV97931.1"/>
    <property type="molecule type" value="Genomic_DNA"/>
</dbReference>
<comment type="catalytic activity">
    <reaction evidence="1">
        <text>Hydrolysis of terminal non-reducing N-acetyl-D-hexosamine residues in N-acetyl-beta-D-hexosaminides.</text>
        <dbReference type="EC" id="3.2.1.52"/>
    </reaction>
</comment>
<feature type="signal peptide" evidence="6">
    <location>
        <begin position="1"/>
        <end position="16"/>
    </location>
</feature>
<dbReference type="AlphaFoldDB" id="A0A165LJI1"/>
<evidence type="ECO:0000313" key="8">
    <source>
        <dbReference type="EMBL" id="KZV97931.1"/>
    </source>
</evidence>
<evidence type="ECO:0000313" key="9">
    <source>
        <dbReference type="Proteomes" id="UP000077266"/>
    </source>
</evidence>
<dbReference type="InterPro" id="IPR015883">
    <property type="entry name" value="Glyco_hydro_20_cat"/>
</dbReference>
<evidence type="ECO:0000256" key="6">
    <source>
        <dbReference type="SAM" id="SignalP"/>
    </source>
</evidence>
<dbReference type="InterPro" id="IPR052764">
    <property type="entry name" value="GH20_Enzymes"/>
</dbReference>
<dbReference type="CDD" id="cd06564">
    <property type="entry name" value="GH20_DspB_LnbB-like"/>
    <property type="match status" value="1"/>
</dbReference>
<dbReference type="InParanoid" id="A0A165LJI1"/>
<dbReference type="GO" id="GO:0005975">
    <property type="term" value="P:carbohydrate metabolic process"/>
    <property type="evidence" value="ECO:0007669"/>
    <property type="project" value="InterPro"/>
</dbReference>
<dbReference type="GO" id="GO:0004563">
    <property type="term" value="F:beta-N-acetylhexosaminidase activity"/>
    <property type="evidence" value="ECO:0007669"/>
    <property type="project" value="UniProtKB-EC"/>
</dbReference>
<dbReference type="Gene3D" id="3.20.20.80">
    <property type="entry name" value="Glycosidases"/>
    <property type="match status" value="1"/>
</dbReference>
<reference evidence="8 9" key="1">
    <citation type="journal article" date="2016" name="Mol. Biol. Evol.">
        <title>Comparative Genomics of Early-Diverging Mushroom-Forming Fungi Provides Insights into the Origins of Lignocellulose Decay Capabilities.</title>
        <authorList>
            <person name="Nagy L.G."/>
            <person name="Riley R."/>
            <person name="Tritt A."/>
            <person name="Adam C."/>
            <person name="Daum C."/>
            <person name="Floudas D."/>
            <person name="Sun H."/>
            <person name="Yadav J.S."/>
            <person name="Pangilinan J."/>
            <person name="Larsson K.H."/>
            <person name="Matsuura K."/>
            <person name="Barry K."/>
            <person name="Labutti K."/>
            <person name="Kuo R."/>
            <person name="Ohm R.A."/>
            <person name="Bhattacharya S.S."/>
            <person name="Shirouzu T."/>
            <person name="Yoshinaga Y."/>
            <person name="Martin F.M."/>
            <person name="Grigoriev I.V."/>
            <person name="Hibbett D.S."/>
        </authorList>
    </citation>
    <scope>NUCLEOTIDE SEQUENCE [LARGE SCALE GENOMIC DNA]</scope>
    <source>
        <strain evidence="8 9">HHB12029</strain>
    </source>
</reference>
<evidence type="ECO:0000256" key="4">
    <source>
        <dbReference type="ARBA" id="ARBA00022801"/>
    </source>
</evidence>
<dbReference type="Pfam" id="PF00728">
    <property type="entry name" value="Glyco_hydro_20"/>
    <property type="match status" value="2"/>
</dbReference>
<accession>A0A165LJI1</accession>
<evidence type="ECO:0000256" key="5">
    <source>
        <dbReference type="PIRSR" id="PIRSR625705-1"/>
    </source>
</evidence>
<dbReference type="PRINTS" id="PR00738">
    <property type="entry name" value="GLHYDRLASE20"/>
</dbReference>
<dbReference type="InterPro" id="IPR025705">
    <property type="entry name" value="Beta_hexosaminidase_sua/sub"/>
</dbReference>
<feature type="chain" id="PRO_5007861857" description="beta-N-acetylhexosaminidase" evidence="6">
    <location>
        <begin position="17"/>
        <end position="669"/>
    </location>
</feature>
<gene>
    <name evidence="8" type="ORF">EXIGLDRAFT_607474</name>
</gene>
<dbReference type="PANTHER" id="PTHR43678:SF1">
    <property type="entry name" value="BETA-N-ACETYLHEXOSAMINIDASE"/>
    <property type="match status" value="1"/>
</dbReference>
<dbReference type="STRING" id="1314781.A0A165LJI1"/>
<evidence type="ECO:0000256" key="3">
    <source>
        <dbReference type="ARBA" id="ARBA00012663"/>
    </source>
</evidence>
<dbReference type="PANTHER" id="PTHR43678">
    <property type="entry name" value="PUTATIVE (AFU_ORTHOLOGUE AFUA_2G00640)-RELATED"/>
    <property type="match status" value="1"/>
</dbReference>
<organism evidence="8 9">
    <name type="scientific">Exidia glandulosa HHB12029</name>
    <dbReference type="NCBI Taxonomy" id="1314781"/>
    <lineage>
        <taxon>Eukaryota</taxon>
        <taxon>Fungi</taxon>
        <taxon>Dikarya</taxon>
        <taxon>Basidiomycota</taxon>
        <taxon>Agaricomycotina</taxon>
        <taxon>Agaricomycetes</taxon>
        <taxon>Auriculariales</taxon>
        <taxon>Exidiaceae</taxon>
        <taxon>Exidia</taxon>
    </lineage>
</organism>
<evidence type="ECO:0000256" key="2">
    <source>
        <dbReference type="ARBA" id="ARBA00006285"/>
    </source>
</evidence>
<dbReference type="SUPFAM" id="SSF51445">
    <property type="entry name" value="(Trans)glycosidases"/>
    <property type="match status" value="1"/>
</dbReference>
<dbReference type="OrthoDB" id="428480at2759"/>
<dbReference type="InterPro" id="IPR029018">
    <property type="entry name" value="Hex-like_dom2"/>
</dbReference>
<feature type="domain" description="Glycoside hydrolase family 20 catalytic" evidence="7">
    <location>
        <begin position="342"/>
        <end position="495"/>
    </location>
</feature>
<sequence length="669" mass="72917">MLLLVVLLALLGVALAQIPSIQTSVPAKSRAAPFVFTPLVRIVVSARDAHTGSPSLLDFARTFRDDLASVSGWPVAQVQLGVEPSSLALVPTVYLSLGAKTNFTYLSGMSTGEGYEFDISRASYTIRATEALGAWWGTRTLLQQLVLARSTAKNTLAVSIPAASGRDVPSWEVRGAMLDVGRHFFTTSFLGELCTYASFFKISSLHLHASDNLWDPRFLYGVDWRKLYAAFRFQPAADSPLAGLVPQRNESWSRADFLALQATCTAHGVTLVPEVDTPGHSLVFTKWKPEMAIPGQPDNLNLSHPETIPTVQSVWREFLPWFTSNEVHIGADEYDRAFAGVYNEFINDMAAFIKSESGKGVRVWGTGMPPANSTISTDVTIQHWNFPDTVPVQLLEQGYRVINSEQAFLYTDGKTSYGGDQFPQELDADLFWRTNWAPNIFSASDPSNNTTPDHPGLRGSVMALWNDWGNNATTPLEIYFQLAQSLALLGERTWAGAGQLTRDEFDATYPLLSAAAPGQNLARRASVSGTVLRLPGRARLGNTGAKASSVGPPYTLSFTVSPRAAKGVLFSGPDTKLHLSNLTFEDVPTGTFYPLGVELPLNTSTRVEVHATRSETRAIIGGQTYFWETLLDMWGDYMQPANMSFVAPAASIGVEGFVGTISDVVLRAD</sequence>
<dbReference type="InterPro" id="IPR017853">
    <property type="entry name" value="GH"/>
</dbReference>